<name>A0ABV4Q782_9ACTN</name>
<evidence type="ECO:0000256" key="2">
    <source>
        <dbReference type="ARBA" id="ARBA00022840"/>
    </source>
</evidence>
<dbReference type="SUPFAM" id="SSF52540">
    <property type="entry name" value="P-loop containing nucleoside triphosphate hydrolases"/>
    <property type="match status" value="1"/>
</dbReference>
<dbReference type="Gene3D" id="3.40.50.300">
    <property type="entry name" value="P-loop containing nucleotide triphosphate hydrolases"/>
    <property type="match status" value="1"/>
</dbReference>
<sequence>MTDAKAGAAPLIRLAGVGKNYGNVIALRDVDLEASAGEVTCVLGDNGAGKSTLIKVVAGLHRHDTGTYEVGGEEVAFGSPREALDRGIATVYQDLAVVPLMPVWRNFFLGSERRKGLGRMDVGFMRRTTHGEMAAMGIDLRDVDQPIGTLSGGERQCVAIARAVYFGARALVLDEPTAALGVKQAGVVLRYILRARERGLAVVFITHNPHHAYPVGDRFLILNRGRSIGYHTKDEITREELTGLMAGGGELEELAHELDAATSPTDT</sequence>
<comment type="caution">
    <text evidence="4">The sequence shown here is derived from an EMBL/GenBank/DDBJ whole genome shotgun (WGS) entry which is preliminary data.</text>
</comment>
<dbReference type="InterPro" id="IPR027417">
    <property type="entry name" value="P-loop_NTPase"/>
</dbReference>
<dbReference type="GO" id="GO:0005524">
    <property type="term" value="F:ATP binding"/>
    <property type="evidence" value="ECO:0007669"/>
    <property type="project" value="UniProtKB-KW"/>
</dbReference>
<dbReference type="PROSITE" id="PS50893">
    <property type="entry name" value="ABC_TRANSPORTER_2"/>
    <property type="match status" value="1"/>
</dbReference>
<feature type="domain" description="ABC transporter" evidence="3">
    <location>
        <begin position="12"/>
        <end position="249"/>
    </location>
</feature>
<keyword evidence="1" id="KW-0547">Nucleotide-binding</keyword>
<dbReference type="InterPro" id="IPR017871">
    <property type="entry name" value="ABC_transporter-like_CS"/>
</dbReference>
<dbReference type="SMART" id="SM00382">
    <property type="entry name" value="AAA"/>
    <property type="match status" value="1"/>
</dbReference>
<dbReference type="PANTHER" id="PTHR43790">
    <property type="entry name" value="CARBOHYDRATE TRANSPORT ATP-BINDING PROTEIN MG119-RELATED"/>
    <property type="match status" value="1"/>
</dbReference>
<dbReference type="InterPro" id="IPR003439">
    <property type="entry name" value="ABC_transporter-like_ATP-bd"/>
</dbReference>
<dbReference type="PANTHER" id="PTHR43790:SF8">
    <property type="entry name" value="SUGAR ABC TRANSPORTER ATP-BINDING PROTEIN"/>
    <property type="match status" value="1"/>
</dbReference>
<dbReference type="Pfam" id="PF00005">
    <property type="entry name" value="ABC_tran"/>
    <property type="match status" value="1"/>
</dbReference>
<dbReference type="Proteomes" id="UP001569963">
    <property type="component" value="Unassembled WGS sequence"/>
</dbReference>
<gene>
    <name evidence="4" type="ORF">SM611_08385</name>
</gene>
<organism evidence="4 5">
    <name type="scientific">Actinomadura monticuli</name>
    <dbReference type="NCBI Taxonomy" id="3097367"/>
    <lineage>
        <taxon>Bacteria</taxon>
        <taxon>Bacillati</taxon>
        <taxon>Actinomycetota</taxon>
        <taxon>Actinomycetes</taxon>
        <taxon>Streptosporangiales</taxon>
        <taxon>Thermomonosporaceae</taxon>
        <taxon>Actinomadura</taxon>
    </lineage>
</organism>
<dbReference type="InterPro" id="IPR003593">
    <property type="entry name" value="AAA+_ATPase"/>
</dbReference>
<dbReference type="EMBL" id="JAXCEI010000003">
    <property type="protein sequence ID" value="MFA1538943.1"/>
    <property type="molecule type" value="Genomic_DNA"/>
</dbReference>
<dbReference type="InterPro" id="IPR050107">
    <property type="entry name" value="ABC_carbohydrate_import_ATPase"/>
</dbReference>
<accession>A0ABV4Q782</accession>
<evidence type="ECO:0000313" key="4">
    <source>
        <dbReference type="EMBL" id="MFA1538943.1"/>
    </source>
</evidence>
<dbReference type="PROSITE" id="PS00211">
    <property type="entry name" value="ABC_TRANSPORTER_1"/>
    <property type="match status" value="1"/>
</dbReference>
<reference evidence="4 5" key="1">
    <citation type="submission" date="2023-11" db="EMBL/GenBank/DDBJ databases">
        <title>Actinomadura monticuli sp. nov., isolated from volcanic ash.</title>
        <authorList>
            <person name="Lee S.D."/>
            <person name="Yang H."/>
            <person name="Kim I.S."/>
        </authorList>
    </citation>
    <scope>NUCLEOTIDE SEQUENCE [LARGE SCALE GENOMIC DNA]</scope>
    <source>
        <strain evidence="4 5">DLS-62</strain>
    </source>
</reference>
<evidence type="ECO:0000313" key="5">
    <source>
        <dbReference type="Proteomes" id="UP001569963"/>
    </source>
</evidence>
<keyword evidence="5" id="KW-1185">Reference proteome</keyword>
<keyword evidence="2 4" id="KW-0067">ATP-binding</keyword>
<dbReference type="RefSeq" id="WP_371948526.1">
    <property type="nucleotide sequence ID" value="NZ_JAXCEI010000003.1"/>
</dbReference>
<evidence type="ECO:0000259" key="3">
    <source>
        <dbReference type="PROSITE" id="PS50893"/>
    </source>
</evidence>
<protein>
    <submittedName>
        <fullName evidence="4">ATP-binding cassette domain-containing protein</fullName>
    </submittedName>
</protein>
<proteinExistence type="predicted"/>
<dbReference type="CDD" id="cd03216">
    <property type="entry name" value="ABC_Carb_Monos_I"/>
    <property type="match status" value="1"/>
</dbReference>
<evidence type="ECO:0000256" key="1">
    <source>
        <dbReference type="ARBA" id="ARBA00022741"/>
    </source>
</evidence>